<proteinExistence type="predicted"/>
<reference evidence="2" key="1">
    <citation type="submission" date="2023-06" db="EMBL/GenBank/DDBJ databases">
        <authorList>
            <person name="Kurt Z."/>
        </authorList>
    </citation>
    <scope>NUCLEOTIDE SEQUENCE</scope>
</reference>
<organism evidence="2">
    <name type="scientific">Hexamita inflata</name>
    <dbReference type="NCBI Taxonomy" id="28002"/>
    <lineage>
        <taxon>Eukaryota</taxon>
        <taxon>Metamonada</taxon>
        <taxon>Diplomonadida</taxon>
        <taxon>Hexamitidae</taxon>
        <taxon>Hexamitinae</taxon>
        <taxon>Hexamita</taxon>
    </lineage>
</organism>
<gene>
    <name evidence="1" type="ORF">HINF_LOCUS1928</name>
    <name evidence="2" type="ORF">HINF_LOCUS22334</name>
    <name evidence="3" type="ORF">HINF_LOCUS64458</name>
    <name evidence="4" type="ORF">HINF_LOCUS64936</name>
</gene>
<evidence type="ECO:0000313" key="4">
    <source>
        <dbReference type="EMBL" id="CAL6089658.1"/>
    </source>
</evidence>
<comment type="caution">
    <text evidence="2">The sequence shown here is derived from an EMBL/GenBank/DDBJ whole genome shotgun (WGS) entry which is preliminary data.</text>
</comment>
<dbReference type="Proteomes" id="UP001642409">
    <property type="component" value="Unassembled WGS sequence"/>
</dbReference>
<dbReference type="EMBL" id="CATOUU010000582">
    <property type="protein sequence ID" value="CAI9934689.1"/>
    <property type="molecule type" value="Genomic_DNA"/>
</dbReference>
<protein>
    <submittedName>
        <fullName evidence="3">Hypothetical_protein</fullName>
    </submittedName>
</protein>
<evidence type="ECO:0000313" key="2">
    <source>
        <dbReference type="EMBL" id="CAI9934689.1"/>
    </source>
</evidence>
<evidence type="ECO:0000313" key="3">
    <source>
        <dbReference type="EMBL" id="CAL6088973.1"/>
    </source>
</evidence>
<reference evidence="3 5" key="2">
    <citation type="submission" date="2024-07" db="EMBL/GenBank/DDBJ databases">
        <authorList>
            <person name="Akdeniz Z."/>
        </authorList>
    </citation>
    <scope>NUCLEOTIDE SEQUENCE [LARGE SCALE GENOMIC DNA]</scope>
</reference>
<dbReference type="EMBL" id="CAXDID020000421">
    <property type="protein sequence ID" value="CAL6089658.1"/>
    <property type="molecule type" value="Genomic_DNA"/>
</dbReference>
<evidence type="ECO:0000313" key="1">
    <source>
        <dbReference type="EMBL" id="CAI9914283.1"/>
    </source>
</evidence>
<evidence type="ECO:0000313" key="5">
    <source>
        <dbReference type="Proteomes" id="UP001642409"/>
    </source>
</evidence>
<dbReference type="EMBL" id="CATOUU010000047">
    <property type="protein sequence ID" value="CAI9914283.1"/>
    <property type="molecule type" value="Genomic_DNA"/>
</dbReference>
<dbReference type="EMBL" id="CAXDID020000413">
    <property type="protein sequence ID" value="CAL6088973.1"/>
    <property type="molecule type" value="Genomic_DNA"/>
</dbReference>
<name>A0AA86TZR0_9EUKA</name>
<accession>A0AA86TZR0</accession>
<keyword evidence="5" id="KW-1185">Reference proteome</keyword>
<dbReference type="AlphaFoldDB" id="A0AA86TZR0"/>
<sequence length="99" mass="11152">MNRGYKTILAPLKLNRSSIKPQANKFRNCSLNNITTLCSLDTYEELECIVDVHQQSTKLISQSVCDNFAQSSFSGSNSSLLEDENDFDAKELFNLLDLL</sequence>